<dbReference type="AlphaFoldDB" id="A0A078QI73"/>
<accession>A0A078QI73</accession>
<feature type="transmembrane region" description="Helical" evidence="1">
    <location>
        <begin position="76"/>
        <end position="94"/>
    </location>
</feature>
<proteinExistence type="predicted"/>
<evidence type="ECO:0000313" key="2">
    <source>
        <dbReference type="EMBL" id="KDS22895.1"/>
    </source>
</evidence>
<evidence type="ECO:0000256" key="1">
    <source>
        <dbReference type="SAM" id="Phobius"/>
    </source>
</evidence>
<gene>
    <name evidence="2" type="ORF">M097_5084</name>
</gene>
<dbReference type="EMBL" id="JNHI01000133">
    <property type="protein sequence ID" value="KDS22895.1"/>
    <property type="molecule type" value="Genomic_DNA"/>
</dbReference>
<reference evidence="2 3" key="1">
    <citation type="submission" date="2014-04" db="EMBL/GenBank/DDBJ databases">
        <authorList>
            <person name="Sears C."/>
            <person name="Carroll K."/>
            <person name="Sack B.R."/>
            <person name="Qadri F."/>
            <person name="Myers L.L."/>
            <person name="Chung G.-T."/>
            <person name="Escheverria P."/>
            <person name="Fraser C.M."/>
            <person name="Sadzewicz L."/>
            <person name="Shefchek K.A."/>
            <person name="Tallon L."/>
            <person name="Das S.P."/>
            <person name="Daugherty S."/>
            <person name="Mongodin E.F."/>
        </authorList>
    </citation>
    <scope>NUCLEOTIDE SEQUENCE [LARGE SCALE GENOMIC DNA]</scope>
    <source>
        <strain evidence="3">3775 SL(B) 10 (iv)</strain>
    </source>
</reference>
<comment type="caution">
    <text evidence="2">The sequence shown here is derived from an EMBL/GenBank/DDBJ whole genome shotgun (WGS) entry which is preliminary data.</text>
</comment>
<dbReference type="Proteomes" id="UP000028134">
    <property type="component" value="Unassembled WGS sequence"/>
</dbReference>
<evidence type="ECO:0000313" key="3">
    <source>
        <dbReference type="Proteomes" id="UP000028134"/>
    </source>
</evidence>
<sequence>MKQLNKCVLFFIVLFLNTTYLFADIGNRGRWDNGGTSNFGMSLWVLLGIIAGGFFACIFIKNGLENGFKDKELNKTGCMSIIATIVGLLVLVSMCSH</sequence>
<organism evidence="2 3">
    <name type="scientific">Phocaeicola vulgatus str. 3775 SL</name>
    <name type="common">B</name>
    <name type="synonym">iv</name>
    <dbReference type="NCBI Taxonomy" id="1339350"/>
    <lineage>
        <taxon>Bacteria</taxon>
        <taxon>Pseudomonadati</taxon>
        <taxon>Bacteroidota</taxon>
        <taxon>Bacteroidia</taxon>
        <taxon>Bacteroidales</taxon>
        <taxon>Bacteroidaceae</taxon>
        <taxon>Phocaeicola</taxon>
    </lineage>
</organism>
<name>A0A078QI73_PHOVU</name>
<dbReference type="PATRIC" id="fig|1339350.3.peg.4789"/>
<dbReference type="GeneID" id="5304093"/>
<keyword evidence="1" id="KW-1133">Transmembrane helix</keyword>
<keyword evidence="1" id="KW-0472">Membrane</keyword>
<keyword evidence="1" id="KW-0812">Transmembrane</keyword>
<dbReference type="RefSeq" id="WP_007569767.1">
    <property type="nucleotide sequence ID" value="NZ_JNHI01000133.1"/>
</dbReference>
<feature type="transmembrane region" description="Helical" evidence="1">
    <location>
        <begin position="39"/>
        <end position="64"/>
    </location>
</feature>
<protein>
    <submittedName>
        <fullName evidence="2">Putative membrane protein</fullName>
    </submittedName>
</protein>